<evidence type="ECO:0000313" key="4">
    <source>
        <dbReference type="Proteomes" id="UP001284601"/>
    </source>
</evidence>
<dbReference type="Proteomes" id="UP001284601">
    <property type="component" value="Unassembled WGS sequence"/>
</dbReference>
<feature type="transmembrane region" description="Helical" evidence="1">
    <location>
        <begin position="31"/>
        <end position="54"/>
    </location>
</feature>
<protein>
    <submittedName>
        <fullName evidence="3">DUF6458 family protein</fullName>
    </submittedName>
</protein>
<dbReference type="Pfam" id="PF20059">
    <property type="entry name" value="DUF6458"/>
    <property type="match status" value="1"/>
</dbReference>
<dbReference type="InterPro" id="IPR045597">
    <property type="entry name" value="DUF6458"/>
</dbReference>
<accession>A0ABU4HQ95</accession>
<feature type="domain" description="DUF6458" evidence="2">
    <location>
        <begin position="1"/>
        <end position="57"/>
    </location>
</feature>
<dbReference type="EMBL" id="JAWSTH010000033">
    <property type="protein sequence ID" value="MDW5595456.1"/>
    <property type="molecule type" value="Genomic_DNA"/>
</dbReference>
<evidence type="ECO:0000313" key="3">
    <source>
        <dbReference type="EMBL" id="MDW5595456.1"/>
    </source>
</evidence>
<evidence type="ECO:0000259" key="2">
    <source>
        <dbReference type="Pfam" id="PF20059"/>
    </source>
</evidence>
<keyword evidence="1" id="KW-0812">Transmembrane</keyword>
<reference evidence="3 4" key="2">
    <citation type="submission" date="2023-10" db="EMBL/GenBank/DDBJ databases">
        <authorList>
            <person name="Han X.F."/>
        </authorList>
    </citation>
    <scope>NUCLEOTIDE SEQUENCE [LARGE SCALE GENOMIC DNA]</scope>
    <source>
        <strain evidence="3 4">KCTC 39840</strain>
    </source>
</reference>
<evidence type="ECO:0000256" key="1">
    <source>
        <dbReference type="SAM" id="Phobius"/>
    </source>
</evidence>
<keyword evidence="1" id="KW-0472">Membrane</keyword>
<keyword evidence="1" id="KW-1133">Transmembrane helix</keyword>
<comment type="caution">
    <text evidence="3">The sequence shown here is derived from an EMBL/GenBank/DDBJ whole genome shotgun (WGS) entry which is preliminary data.</text>
</comment>
<organism evidence="3 4">
    <name type="scientific">Conexibacter stalactiti</name>
    <dbReference type="NCBI Taxonomy" id="1940611"/>
    <lineage>
        <taxon>Bacteria</taxon>
        <taxon>Bacillati</taxon>
        <taxon>Actinomycetota</taxon>
        <taxon>Thermoleophilia</taxon>
        <taxon>Solirubrobacterales</taxon>
        <taxon>Conexibacteraceae</taxon>
        <taxon>Conexibacter</taxon>
    </lineage>
</organism>
<keyword evidence="4" id="KW-1185">Reference proteome</keyword>
<name>A0ABU4HQ95_9ACTN</name>
<dbReference type="RefSeq" id="WP_318597793.1">
    <property type="nucleotide sequence ID" value="NZ_JAWSTH010000033.1"/>
</dbReference>
<sequence>MTIGASLFLIIVGAILRFAITAEVAGIDLQVVGLILMIGGALGLVLGLIMTFMAGRRTPPPGGRGPADY</sequence>
<proteinExistence type="predicted"/>
<gene>
    <name evidence="3" type="ORF">R7226_13990</name>
</gene>
<reference evidence="4" key="1">
    <citation type="submission" date="2023-07" db="EMBL/GenBank/DDBJ databases">
        <title>Conexibacter stalactiti sp. nov., isolated from stalactites in a lava cave and emended description of the genus Conexibacter.</title>
        <authorList>
            <person name="Lee S.D."/>
        </authorList>
    </citation>
    <scope>NUCLEOTIDE SEQUENCE [LARGE SCALE GENOMIC DNA]</scope>
    <source>
        <strain evidence="4">KCTC 39840</strain>
    </source>
</reference>